<protein>
    <recommendedName>
        <fullName evidence="5">Transcriptional regulator</fullName>
    </recommendedName>
</protein>
<dbReference type="EMBL" id="RCHT01000012">
    <property type="protein sequence ID" value="RLL10812.1"/>
    <property type="molecule type" value="Genomic_DNA"/>
</dbReference>
<feature type="domain" description="YheO-like" evidence="1">
    <location>
        <begin position="16"/>
        <end position="123"/>
    </location>
</feature>
<dbReference type="Pfam" id="PF13309">
    <property type="entry name" value="HTH_22"/>
    <property type="match status" value="1"/>
</dbReference>
<dbReference type="InterPro" id="IPR013559">
    <property type="entry name" value="YheO"/>
</dbReference>
<dbReference type="InterPro" id="IPR039446">
    <property type="entry name" value="DauR-like"/>
</dbReference>
<proteinExistence type="predicted"/>
<dbReference type="AlphaFoldDB" id="A0A498CLJ9"/>
<dbReference type="RefSeq" id="WP_121586882.1">
    <property type="nucleotide sequence ID" value="NZ_RCHT01000012.1"/>
</dbReference>
<name>A0A498CLJ9_9FIRM</name>
<comment type="caution">
    <text evidence="3">The sequence shown here is derived from an EMBL/GenBank/DDBJ whole genome shotgun (WGS) entry which is preliminary data.</text>
</comment>
<organism evidence="3 4">
    <name type="scientific">Anaerotruncus massiliensis</name>
    <name type="common">ex Liu et al. 2021</name>
    <dbReference type="NCBI Taxonomy" id="2321404"/>
    <lineage>
        <taxon>Bacteria</taxon>
        <taxon>Bacillati</taxon>
        <taxon>Bacillota</taxon>
        <taxon>Clostridia</taxon>
        <taxon>Eubacteriales</taxon>
        <taxon>Oscillospiraceae</taxon>
        <taxon>Anaerotruncus</taxon>
    </lineage>
</organism>
<sequence length="221" mass="24563">MEKANIALTEVDKMILESCKTVVDGLADYLGDGYEFVLHSLENLDQSVIKIINGHYTGRKEGAPITDLALNMLSRIEADGDHGYISYRAKNKKGEPLKATTIIIKGEDGRAIGLLCINFYLNTPFSRVIENFVEESQFAPGFIKESYASDPDELLRQATVSAKERVNVDANIIPSQKNKEIISILYGQGIFKLKDSVIKIADILGISKNTVYLHLRALQKK</sequence>
<accession>A0A498CLJ9</accession>
<dbReference type="Pfam" id="PF08348">
    <property type="entry name" value="PAS_6"/>
    <property type="match status" value="1"/>
</dbReference>
<evidence type="ECO:0000259" key="2">
    <source>
        <dbReference type="Pfam" id="PF13309"/>
    </source>
</evidence>
<evidence type="ECO:0008006" key="5">
    <source>
        <dbReference type="Google" id="ProtNLM"/>
    </source>
</evidence>
<dbReference type="Proteomes" id="UP000276301">
    <property type="component" value="Unassembled WGS sequence"/>
</dbReference>
<dbReference type="PANTHER" id="PTHR35568">
    <property type="entry name" value="TRANSCRIPTIONAL REGULATOR DAUR"/>
    <property type="match status" value="1"/>
</dbReference>
<evidence type="ECO:0000313" key="4">
    <source>
        <dbReference type="Proteomes" id="UP000276301"/>
    </source>
</evidence>
<evidence type="ECO:0000259" key="1">
    <source>
        <dbReference type="Pfam" id="PF08348"/>
    </source>
</evidence>
<gene>
    <name evidence="3" type="ORF">D4A47_07930</name>
</gene>
<reference evidence="3 4" key="1">
    <citation type="submission" date="2018-10" db="EMBL/GenBank/DDBJ databases">
        <title>Anaerotruncus faecis sp. nov., isolated from human feces.</title>
        <authorList>
            <person name="Wang Y.-J."/>
        </authorList>
    </citation>
    <scope>NUCLEOTIDE SEQUENCE [LARGE SCALE GENOMIC DNA]</scope>
    <source>
        <strain evidence="3 4">22A2-44</strain>
    </source>
</reference>
<evidence type="ECO:0000313" key="3">
    <source>
        <dbReference type="EMBL" id="RLL10812.1"/>
    </source>
</evidence>
<dbReference type="InterPro" id="IPR039445">
    <property type="entry name" value="DauR-like_HTH"/>
</dbReference>
<feature type="domain" description="Transcriptional regulator DauR-like HTH" evidence="2">
    <location>
        <begin position="158"/>
        <end position="216"/>
    </location>
</feature>
<dbReference type="PANTHER" id="PTHR35568:SF1">
    <property type="entry name" value="TRANSCRIPTIONAL REGULATOR DAUR"/>
    <property type="match status" value="1"/>
</dbReference>
<keyword evidence="4" id="KW-1185">Reference proteome</keyword>